<evidence type="ECO:0000313" key="3">
    <source>
        <dbReference type="WBParaSite" id="ECPE_0000143301-mRNA-1"/>
    </source>
</evidence>
<organism evidence="3">
    <name type="scientific">Echinostoma caproni</name>
    <dbReference type="NCBI Taxonomy" id="27848"/>
    <lineage>
        <taxon>Eukaryota</taxon>
        <taxon>Metazoa</taxon>
        <taxon>Spiralia</taxon>
        <taxon>Lophotrochozoa</taxon>
        <taxon>Platyhelminthes</taxon>
        <taxon>Trematoda</taxon>
        <taxon>Digenea</taxon>
        <taxon>Plagiorchiida</taxon>
        <taxon>Echinostomata</taxon>
        <taxon>Echinostomatoidea</taxon>
        <taxon>Echinostomatidae</taxon>
        <taxon>Echinostoma</taxon>
    </lineage>
</organism>
<accession>A0A183A398</accession>
<reference evidence="1 2" key="2">
    <citation type="submission" date="2018-11" db="EMBL/GenBank/DDBJ databases">
        <authorList>
            <consortium name="Pathogen Informatics"/>
        </authorList>
    </citation>
    <scope>NUCLEOTIDE SEQUENCE [LARGE SCALE GENOMIC DNA]</scope>
    <source>
        <strain evidence="1 2">Egypt</strain>
    </source>
</reference>
<keyword evidence="2" id="KW-1185">Reference proteome</keyword>
<proteinExistence type="predicted"/>
<dbReference type="AlphaFoldDB" id="A0A183A398"/>
<dbReference type="Proteomes" id="UP000272942">
    <property type="component" value="Unassembled WGS sequence"/>
</dbReference>
<name>A0A183A398_9TREM</name>
<evidence type="ECO:0000313" key="2">
    <source>
        <dbReference type="Proteomes" id="UP000272942"/>
    </source>
</evidence>
<evidence type="ECO:0000313" key="1">
    <source>
        <dbReference type="EMBL" id="VDP38921.1"/>
    </source>
</evidence>
<protein>
    <submittedName>
        <fullName evidence="3">Choice-of-anchor D domain-containing protein</fullName>
    </submittedName>
</protein>
<sequence length="221" mass="23384">MELGTCDVDAQLLEQFGALGTNDKDDLVSQLRTVVGPSISQDACRFFLELAGCFEDSSALQNAVTTVCTFNPTSIAVENPGVSCISPSFDLRIWPSPSGSPGTPESFKVVIENSGPNPWSDNFYIRSEGDQSVAKLATRSPISGQIAWLPIGADGRIPLPPVPPGQITELTINVNSPNTLAAGLPLKPVVGALSFCMANGENFGGKSLKNLHIQYQRSCSS</sequence>
<dbReference type="EMBL" id="UZAN01009045">
    <property type="protein sequence ID" value="VDP38921.1"/>
    <property type="molecule type" value="Genomic_DNA"/>
</dbReference>
<reference evidence="3" key="1">
    <citation type="submission" date="2016-06" db="UniProtKB">
        <authorList>
            <consortium name="WormBaseParasite"/>
        </authorList>
    </citation>
    <scope>IDENTIFICATION</scope>
</reference>
<dbReference type="OrthoDB" id="661148at2759"/>
<gene>
    <name evidence="1" type="ORF">ECPE_LOCUS1433</name>
</gene>
<dbReference type="WBParaSite" id="ECPE_0000143301-mRNA-1">
    <property type="protein sequence ID" value="ECPE_0000143301-mRNA-1"/>
    <property type="gene ID" value="ECPE_0000143301"/>
</dbReference>